<evidence type="ECO:0000256" key="1">
    <source>
        <dbReference type="SAM" id="MobiDB-lite"/>
    </source>
</evidence>
<accession>A0A8J3H7H1</accession>
<keyword evidence="3" id="KW-1185">Reference proteome</keyword>
<comment type="caution">
    <text evidence="2">The sequence shown here is derived from an EMBL/GenBank/DDBJ whole genome shotgun (WGS) entry which is preliminary data.</text>
</comment>
<organism evidence="2 3">
    <name type="scientific">Pseudodonghicola xiamenensis</name>
    <dbReference type="NCBI Taxonomy" id="337702"/>
    <lineage>
        <taxon>Bacteria</taxon>
        <taxon>Pseudomonadati</taxon>
        <taxon>Pseudomonadota</taxon>
        <taxon>Alphaproteobacteria</taxon>
        <taxon>Rhodobacterales</taxon>
        <taxon>Paracoccaceae</taxon>
        <taxon>Pseudodonghicola</taxon>
    </lineage>
</organism>
<sequence>MNQGLEVHRPGLLCPPKAQGQNPDQGGCKTFHGADLRTIPVMTVIIDRSDKEPRTGVIAKITLQRRAQQKARADLSRRGLLSVHEGFAY</sequence>
<dbReference type="AlphaFoldDB" id="A0A8J3H7H1"/>
<feature type="region of interest" description="Disordered" evidence="1">
    <location>
        <begin position="1"/>
        <end position="29"/>
    </location>
</feature>
<gene>
    <name evidence="2" type="ORF">GCM10010961_20670</name>
</gene>
<dbReference type="Proteomes" id="UP000611500">
    <property type="component" value="Unassembled WGS sequence"/>
</dbReference>
<name>A0A8J3H7H1_9RHOB</name>
<evidence type="ECO:0000313" key="3">
    <source>
        <dbReference type="Proteomes" id="UP000611500"/>
    </source>
</evidence>
<evidence type="ECO:0000313" key="2">
    <source>
        <dbReference type="EMBL" id="GHG90400.1"/>
    </source>
</evidence>
<proteinExistence type="predicted"/>
<dbReference type="EMBL" id="BNAP01000007">
    <property type="protein sequence ID" value="GHG90400.1"/>
    <property type="molecule type" value="Genomic_DNA"/>
</dbReference>
<reference evidence="2" key="2">
    <citation type="submission" date="2020-09" db="EMBL/GenBank/DDBJ databases">
        <authorList>
            <person name="Sun Q."/>
            <person name="Zhou Y."/>
        </authorList>
    </citation>
    <scope>NUCLEOTIDE SEQUENCE</scope>
    <source>
        <strain evidence="2">CGMCC 1.7081</strain>
    </source>
</reference>
<protein>
    <submittedName>
        <fullName evidence="2">Uncharacterized protein</fullName>
    </submittedName>
</protein>
<reference evidence="2" key="1">
    <citation type="journal article" date="2014" name="Int. J. Syst. Evol. Microbiol.">
        <title>Complete genome sequence of Corynebacterium casei LMG S-19264T (=DSM 44701T), isolated from a smear-ripened cheese.</title>
        <authorList>
            <consortium name="US DOE Joint Genome Institute (JGI-PGF)"/>
            <person name="Walter F."/>
            <person name="Albersmeier A."/>
            <person name="Kalinowski J."/>
            <person name="Ruckert C."/>
        </authorList>
    </citation>
    <scope>NUCLEOTIDE SEQUENCE</scope>
    <source>
        <strain evidence="2">CGMCC 1.7081</strain>
    </source>
</reference>